<accession>A0A0A0P519</accession>
<evidence type="ECO:0000313" key="4">
    <source>
        <dbReference type="EMBL" id="AHA85547.1"/>
    </source>
</evidence>
<feature type="region of interest" description="Disordered" evidence="3">
    <location>
        <begin position="161"/>
        <end position="189"/>
    </location>
</feature>
<dbReference type="GO" id="GO:0046740">
    <property type="term" value="P:transport of virus in host, cell to cell"/>
    <property type="evidence" value="ECO:0007669"/>
    <property type="project" value="UniProtKB-KW"/>
</dbReference>
<name>A0A0A0P519_9VIRU</name>
<protein>
    <submittedName>
        <fullName evidence="4">p4</fullName>
    </submittedName>
</protein>
<keyword evidence="1" id="KW-0813">Transport</keyword>
<sequence length="189" mass="21188">MDSPGEQQELNPWLLSTHLQGAHVDVHGLSQSLWYKPHELDEDDEDAEDAALVTHEQWEDPEAEAVARSLCFRRTTSRAAPVESSPSARIYQTTQLSAMDYSRHFTNIRSQTCEYVSSRKPHLPPVARSLMSWTPIVNSINSRAQSTNSGSSRMVKPLGALKRLMGRSGTPLRRTNSGSSGREMEVIRR</sequence>
<dbReference type="InterPro" id="IPR001964">
    <property type="entry name" value="Luteo_VPG"/>
</dbReference>
<evidence type="ECO:0000256" key="3">
    <source>
        <dbReference type="SAM" id="MobiDB-lite"/>
    </source>
</evidence>
<keyword evidence="2" id="KW-0916">Viral movement protein</keyword>
<evidence type="ECO:0000256" key="2">
    <source>
        <dbReference type="ARBA" id="ARBA00023031"/>
    </source>
</evidence>
<proteinExistence type="predicted"/>
<organism evidence="4">
    <name type="scientific">Carrot red leaf virus</name>
    <dbReference type="NCBI Taxonomy" id="66200"/>
    <lineage>
        <taxon>Viruses</taxon>
        <taxon>Riboviria</taxon>
        <taxon>Orthornavirae</taxon>
        <taxon>Pisuviricota</taxon>
        <taxon>Pisoniviricetes</taxon>
        <taxon>Sobelivirales</taxon>
        <taxon>Solemoviridae</taxon>
        <taxon>Polerovirus</taxon>
        <taxon>Polerovirus CTRLV</taxon>
    </lineage>
</organism>
<evidence type="ECO:0000256" key="1">
    <source>
        <dbReference type="ARBA" id="ARBA00022448"/>
    </source>
</evidence>
<dbReference type="Pfam" id="PF01659">
    <property type="entry name" value="Luteo_Vpg"/>
    <property type="match status" value="1"/>
</dbReference>
<reference evidence="4" key="1">
    <citation type="journal article" date="2014" name="PLoS ONE">
        <title>Carrot yellow leaf virus Is Associated with Carrot Internal Necrosis.</title>
        <authorList>
            <person name="Adams I.P."/>
            <person name="Skelton A."/>
            <person name="Macarthur R."/>
            <person name="Hodges T."/>
            <person name="Hinds H."/>
            <person name="Flint L."/>
            <person name="Nath P.D."/>
            <person name="Boonham N."/>
            <person name="Fox A."/>
        </authorList>
    </citation>
    <scope>NUCLEOTIDE SEQUENCE</scope>
    <source>
        <strain evidence="4">CaRLV_H19</strain>
    </source>
</reference>
<dbReference type="EMBL" id="KF533716">
    <property type="protein sequence ID" value="AHA85547.1"/>
    <property type="molecule type" value="Genomic_RNA"/>
</dbReference>